<proteinExistence type="predicted"/>
<reference evidence="2" key="1">
    <citation type="journal article" date="2017" name="Nat. Ecol. Evol.">
        <title>Genome expansion and lineage-specific genetic innovations in the forest pathogenic fungi Armillaria.</title>
        <authorList>
            <person name="Sipos G."/>
            <person name="Prasanna A.N."/>
            <person name="Walter M.C."/>
            <person name="O'Connor E."/>
            <person name="Balint B."/>
            <person name="Krizsan K."/>
            <person name="Kiss B."/>
            <person name="Hess J."/>
            <person name="Varga T."/>
            <person name="Slot J."/>
            <person name="Riley R."/>
            <person name="Boka B."/>
            <person name="Rigling D."/>
            <person name="Barry K."/>
            <person name="Lee J."/>
            <person name="Mihaltcheva S."/>
            <person name="LaButti K."/>
            <person name="Lipzen A."/>
            <person name="Waldron R."/>
            <person name="Moloney N.M."/>
            <person name="Sperisen C."/>
            <person name="Kredics L."/>
            <person name="Vagvoelgyi C."/>
            <person name="Patrignani A."/>
            <person name="Fitzpatrick D."/>
            <person name="Nagy I."/>
            <person name="Doyle S."/>
            <person name="Anderson J.B."/>
            <person name="Grigoriev I.V."/>
            <person name="Gueldener U."/>
            <person name="Muensterkoetter M."/>
            <person name="Nagy L.G."/>
        </authorList>
    </citation>
    <scope>NUCLEOTIDE SEQUENCE [LARGE SCALE GENOMIC DNA]</scope>
    <source>
        <strain evidence="2">28-4</strain>
    </source>
</reference>
<evidence type="ECO:0000313" key="2">
    <source>
        <dbReference type="Proteomes" id="UP000218334"/>
    </source>
</evidence>
<organism evidence="1 2">
    <name type="scientific">Armillaria solidipes</name>
    <dbReference type="NCBI Taxonomy" id="1076256"/>
    <lineage>
        <taxon>Eukaryota</taxon>
        <taxon>Fungi</taxon>
        <taxon>Dikarya</taxon>
        <taxon>Basidiomycota</taxon>
        <taxon>Agaricomycotina</taxon>
        <taxon>Agaricomycetes</taxon>
        <taxon>Agaricomycetidae</taxon>
        <taxon>Agaricales</taxon>
        <taxon>Marasmiineae</taxon>
        <taxon>Physalacriaceae</taxon>
        <taxon>Armillaria</taxon>
    </lineage>
</organism>
<keyword evidence="2" id="KW-1185">Reference proteome</keyword>
<sequence>MGTSSEKARQSPPQFRTEAPLRYAWTSLDKQRLANLFCSETEGMAVLVINLYRFINDRNASGEAPEHFRRDSSGERDPEAVAISTIPVSYRNSLAVAIELPGPSRPLLARSAPAFGTDIDRDVGLQICITSCGLQYPVPEASRAGNVMRGPAESKILRPFQGREGLEITPISDCTVDLRQIYHGASYYGPYTILQILIIN</sequence>
<dbReference type="EMBL" id="KZ293424">
    <property type="protein sequence ID" value="PBK71082.1"/>
    <property type="molecule type" value="Genomic_DNA"/>
</dbReference>
<gene>
    <name evidence="1" type="ORF">ARMSODRAFT_973568</name>
</gene>
<accession>A0A2H3BVS1</accession>
<dbReference type="AlphaFoldDB" id="A0A2H3BVS1"/>
<dbReference type="Proteomes" id="UP000218334">
    <property type="component" value="Unassembled WGS sequence"/>
</dbReference>
<protein>
    <submittedName>
        <fullName evidence="1">Uncharacterized protein</fullName>
    </submittedName>
</protein>
<name>A0A2H3BVS1_9AGAR</name>
<evidence type="ECO:0000313" key="1">
    <source>
        <dbReference type="EMBL" id="PBK71082.1"/>
    </source>
</evidence>